<evidence type="ECO:0000313" key="7">
    <source>
        <dbReference type="EMBL" id="EMA32748.1"/>
    </source>
</evidence>
<keyword evidence="8" id="KW-1185">Reference proteome</keyword>
<keyword evidence="4 6" id="KW-1133">Transmembrane helix</keyword>
<name>M0LI38_HALJT</name>
<dbReference type="AlphaFoldDB" id="M0LI38"/>
<dbReference type="PANTHER" id="PTHR30250:SF27">
    <property type="entry name" value="POLYSACCHARIDE BIOSYNTHESIS PROTEIN"/>
    <property type="match status" value="1"/>
</dbReference>
<gene>
    <name evidence="7" type="ORF">C444_05986</name>
</gene>
<evidence type="ECO:0000313" key="8">
    <source>
        <dbReference type="Proteomes" id="UP000011524"/>
    </source>
</evidence>
<dbReference type="CDD" id="cd13128">
    <property type="entry name" value="MATE_Wzx_like"/>
    <property type="match status" value="1"/>
</dbReference>
<keyword evidence="5 6" id="KW-0472">Membrane</keyword>
<feature type="transmembrane region" description="Helical" evidence="6">
    <location>
        <begin position="304"/>
        <end position="322"/>
    </location>
</feature>
<dbReference type="InterPro" id="IPR050833">
    <property type="entry name" value="Poly_Biosynth_Transport"/>
</dbReference>
<feature type="transmembrane region" description="Helical" evidence="6">
    <location>
        <begin position="38"/>
        <end position="61"/>
    </location>
</feature>
<proteinExistence type="predicted"/>
<evidence type="ECO:0000256" key="3">
    <source>
        <dbReference type="ARBA" id="ARBA00022692"/>
    </source>
</evidence>
<feature type="transmembrane region" description="Helical" evidence="6">
    <location>
        <begin position="243"/>
        <end position="260"/>
    </location>
</feature>
<dbReference type="EMBL" id="AOLY01000009">
    <property type="protein sequence ID" value="EMA32748.1"/>
    <property type="molecule type" value="Genomic_DNA"/>
</dbReference>
<dbReference type="PANTHER" id="PTHR30250">
    <property type="entry name" value="PST FAMILY PREDICTED COLANIC ACID TRANSPORTER"/>
    <property type="match status" value="1"/>
</dbReference>
<reference evidence="7 8" key="1">
    <citation type="journal article" date="2014" name="PLoS Genet.">
        <title>Phylogenetically driven sequencing of extremely halophilic archaea reveals strategies for static and dynamic osmo-response.</title>
        <authorList>
            <person name="Becker E.A."/>
            <person name="Seitzer P.M."/>
            <person name="Tritt A."/>
            <person name="Larsen D."/>
            <person name="Krusor M."/>
            <person name="Yao A.I."/>
            <person name="Wu D."/>
            <person name="Madern D."/>
            <person name="Eisen J.A."/>
            <person name="Darling A.E."/>
            <person name="Facciotti M.T."/>
        </authorList>
    </citation>
    <scope>NUCLEOTIDE SEQUENCE [LARGE SCALE GENOMIC DNA]</scope>
    <source>
        <strain evidence="8">ATCC 49778 / DSM 6131 / JCM 7785 / NBRC 101032 / NCIMB 13157 / TR-1</strain>
    </source>
</reference>
<evidence type="ECO:0000256" key="4">
    <source>
        <dbReference type="ARBA" id="ARBA00022989"/>
    </source>
</evidence>
<organism evidence="7 8">
    <name type="scientific">Haloarcula japonica (strain ATCC 49778 / DSM 6131 / JCM 7785 / NBRC 101032 / NCIMB 13157 / TR-1)</name>
    <dbReference type="NCBI Taxonomy" id="1227453"/>
    <lineage>
        <taxon>Archaea</taxon>
        <taxon>Methanobacteriati</taxon>
        <taxon>Methanobacteriota</taxon>
        <taxon>Stenosarchaea group</taxon>
        <taxon>Halobacteria</taxon>
        <taxon>Halobacteriales</taxon>
        <taxon>Haloarculaceae</taxon>
        <taxon>Haloarcula</taxon>
    </lineage>
</organism>
<evidence type="ECO:0000256" key="6">
    <source>
        <dbReference type="SAM" id="Phobius"/>
    </source>
</evidence>
<evidence type="ECO:0000256" key="2">
    <source>
        <dbReference type="ARBA" id="ARBA00022475"/>
    </source>
</evidence>
<dbReference type="STRING" id="1227453.C444_05986"/>
<dbReference type="eggNOG" id="arCOG02209">
    <property type="taxonomic scope" value="Archaea"/>
</dbReference>
<comment type="subcellular location">
    <subcellularLocation>
        <location evidence="1">Cell membrane</location>
        <topology evidence="1">Multi-pass membrane protein</topology>
    </subcellularLocation>
</comment>
<feature type="transmembrane region" description="Helical" evidence="6">
    <location>
        <begin position="334"/>
        <end position="356"/>
    </location>
</feature>
<dbReference type="Pfam" id="PF01943">
    <property type="entry name" value="Polysacc_synt"/>
    <property type="match status" value="1"/>
</dbReference>
<feature type="transmembrane region" description="Helical" evidence="6">
    <location>
        <begin position="12"/>
        <end position="32"/>
    </location>
</feature>
<feature type="transmembrane region" description="Helical" evidence="6">
    <location>
        <begin position="184"/>
        <end position="201"/>
    </location>
</feature>
<dbReference type="InterPro" id="IPR002797">
    <property type="entry name" value="Polysacc_synth"/>
</dbReference>
<keyword evidence="3 6" id="KW-0812">Transmembrane</keyword>
<sequence>MDILATLSRGASLHVVGKIFFNVFGFLLHLVLSRGLGAGLYGIYAYGKTLSRIAIVFTNLGSDQSVLKYLPEYSDDAAQQRLFFGLSVLTSLVGSIVAAAVLAVYAPVISNLTIDRPEFIGVLRLFAIITVFDTLARIIHSSFRGLERLEYEVLSSKISRPILRLIGVVGALSLGYSLTGVMVALVVASGLVLGIASYLLLSRFELRPWISSDQVTRSSVFEYYNFSIPLTMKNAADILIRRVDIFMVGLFFSSTVVGYYNISLLIAGFLTIPLMGFNQLFPPIASRLYMNGEIPKLNSLYNTVTRWVFTISFLMAIGAFVYRAEILSLFGEDFTAGTPVLALFVVGQLFNCLGGPNGYLLMMTERQYVLVVNQWVFGIVNVVLNYVMITTFGVLGAAVATAGVFAMLNIVQTIELWYFERLFPYSLNFLKPLFAGVITTIVMVSIRYVMSDTVLLIIGGLTGVVTYGIVLLAIGIEEDDKEFFGKVTDGVK</sequence>
<dbReference type="GO" id="GO:0005886">
    <property type="term" value="C:plasma membrane"/>
    <property type="evidence" value="ECO:0007669"/>
    <property type="project" value="UniProtKB-SubCell"/>
</dbReference>
<protein>
    <submittedName>
        <fullName evidence="7">Transport protein 56 (Polysaccharide biosynthesis transport protein)</fullName>
    </submittedName>
</protein>
<evidence type="ECO:0000256" key="5">
    <source>
        <dbReference type="ARBA" id="ARBA00023136"/>
    </source>
</evidence>
<dbReference type="Proteomes" id="UP000011524">
    <property type="component" value="Unassembled WGS sequence"/>
</dbReference>
<keyword evidence="2" id="KW-1003">Cell membrane</keyword>
<accession>M0LI38</accession>
<comment type="caution">
    <text evidence="7">The sequence shown here is derived from an EMBL/GenBank/DDBJ whole genome shotgun (WGS) entry which is preliminary data.</text>
</comment>
<feature type="transmembrane region" description="Helical" evidence="6">
    <location>
        <begin position="454"/>
        <end position="476"/>
    </location>
</feature>
<feature type="transmembrane region" description="Helical" evidence="6">
    <location>
        <begin position="266"/>
        <end position="284"/>
    </location>
</feature>
<feature type="transmembrane region" description="Helical" evidence="6">
    <location>
        <begin position="119"/>
        <end position="140"/>
    </location>
</feature>
<dbReference type="PATRIC" id="fig|1227453.3.peg.1204"/>
<evidence type="ECO:0000256" key="1">
    <source>
        <dbReference type="ARBA" id="ARBA00004651"/>
    </source>
</evidence>
<feature type="transmembrane region" description="Helical" evidence="6">
    <location>
        <begin position="82"/>
        <end position="107"/>
    </location>
</feature>
<feature type="transmembrane region" description="Helical" evidence="6">
    <location>
        <begin position="429"/>
        <end position="448"/>
    </location>
</feature>